<evidence type="ECO:0000256" key="3">
    <source>
        <dbReference type="ARBA" id="ARBA00023163"/>
    </source>
</evidence>
<dbReference type="Pfam" id="PF00392">
    <property type="entry name" value="GntR"/>
    <property type="match status" value="1"/>
</dbReference>
<gene>
    <name evidence="5" type="ORF">JM946_17885</name>
</gene>
<name>A0ABS1X068_9GAMM</name>
<evidence type="ECO:0000256" key="2">
    <source>
        <dbReference type="ARBA" id="ARBA00023125"/>
    </source>
</evidence>
<dbReference type="Proteomes" id="UP000661077">
    <property type="component" value="Unassembled WGS sequence"/>
</dbReference>
<dbReference type="RefSeq" id="WP_203168722.1">
    <property type="nucleotide sequence ID" value="NZ_JAEVLS010000004.1"/>
</dbReference>
<organism evidence="5 6">
    <name type="scientific">Steroidobacter gossypii</name>
    <dbReference type="NCBI Taxonomy" id="2805490"/>
    <lineage>
        <taxon>Bacteria</taxon>
        <taxon>Pseudomonadati</taxon>
        <taxon>Pseudomonadota</taxon>
        <taxon>Gammaproteobacteria</taxon>
        <taxon>Steroidobacterales</taxon>
        <taxon>Steroidobacteraceae</taxon>
        <taxon>Steroidobacter</taxon>
    </lineage>
</organism>
<dbReference type="PROSITE" id="PS50949">
    <property type="entry name" value="HTH_GNTR"/>
    <property type="match status" value="1"/>
</dbReference>
<comment type="caution">
    <text evidence="5">The sequence shown here is derived from an EMBL/GenBank/DDBJ whole genome shotgun (WGS) entry which is preliminary data.</text>
</comment>
<proteinExistence type="predicted"/>
<dbReference type="PANTHER" id="PTHR43537">
    <property type="entry name" value="TRANSCRIPTIONAL REGULATOR, GNTR FAMILY"/>
    <property type="match status" value="1"/>
</dbReference>
<dbReference type="PANTHER" id="PTHR43537:SF51">
    <property type="entry name" value="HTH-TYPE TRANSCRIPTIONAL REGULATOR LGOR-RELATED"/>
    <property type="match status" value="1"/>
</dbReference>
<dbReference type="Gene3D" id="1.20.120.530">
    <property type="entry name" value="GntR ligand-binding domain-like"/>
    <property type="match status" value="1"/>
</dbReference>
<evidence type="ECO:0000256" key="1">
    <source>
        <dbReference type="ARBA" id="ARBA00023015"/>
    </source>
</evidence>
<evidence type="ECO:0000313" key="5">
    <source>
        <dbReference type="EMBL" id="MBM0106604.1"/>
    </source>
</evidence>
<dbReference type="InterPro" id="IPR036388">
    <property type="entry name" value="WH-like_DNA-bd_sf"/>
</dbReference>
<dbReference type="InterPro" id="IPR036390">
    <property type="entry name" value="WH_DNA-bd_sf"/>
</dbReference>
<keyword evidence="2" id="KW-0238">DNA-binding</keyword>
<protein>
    <submittedName>
        <fullName evidence="5">GntR family transcriptional regulator</fullName>
    </submittedName>
</protein>
<dbReference type="SUPFAM" id="SSF46785">
    <property type="entry name" value="Winged helix' DNA-binding domain"/>
    <property type="match status" value="1"/>
</dbReference>
<dbReference type="Gene3D" id="1.10.10.10">
    <property type="entry name" value="Winged helix-like DNA-binding domain superfamily/Winged helix DNA-binding domain"/>
    <property type="match status" value="1"/>
</dbReference>
<dbReference type="Pfam" id="PF07729">
    <property type="entry name" value="FCD"/>
    <property type="match status" value="1"/>
</dbReference>
<keyword evidence="3" id="KW-0804">Transcription</keyword>
<accession>A0ABS1X068</accession>
<dbReference type="SUPFAM" id="SSF48008">
    <property type="entry name" value="GntR ligand-binding domain-like"/>
    <property type="match status" value="1"/>
</dbReference>
<dbReference type="EMBL" id="JAEVLS010000004">
    <property type="protein sequence ID" value="MBM0106604.1"/>
    <property type="molecule type" value="Genomic_DNA"/>
</dbReference>
<evidence type="ECO:0000313" key="6">
    <source>
        <dbReference type="Proteomes" id="UP000661077"/>
    </source>
</evidence>
<dbReference type="InterPro" id="IPR000524">
    <property type="entry name" value="Tscrpt_reg_HTH_GntR"/>
</dbReference>
<dbReference type="InterPro" id="IPR011711">
    <property type="entry name" value="GntR_C"/>
</dbReference>
<evidence type="ECO:0000259" key="4">
    <source>
        <dbReference type="PROSITE" id="PS50949"/>
    </source>
</evidence>
<dbReference type="InterPro" id="IPR008920">
    <property type="entry name" value="TF_FadR/GntR_C"/>
</dbReference>
<dbReference type="SMART" id="SM00895">
    <property type="entry name" value="FCD"/>
    <property type="match status" value="1"/>
</dbReference>
<dbReference type="CDD" id="cd07377">
    <property type="entry name" value="WHTH_GntR"/>
    <property type="match status" value="1"/>
</dbReference>
<feature type="domain" description="HTH gntR-type" evidence="4">
    <location>
        <begin position="19"/>
        <end position="86"/>
    </location>
</feature>
<dbReference type="SMART" id="SM00345">
    <property type="entry name" value="HTH_GNTR"/>
    <property type="match status" value="1"/>
</dbReference>
<keyword evidence="6" id="KW-1185">Reference proteome</keyword>
<keyword evidence="1" id="KW-0805">Transcription regulation</keyword>
<sequence>MVGQTNEGAEALADPQHAEMTTHTVLSKLRELIVTGQIAPETRLRAEALAEQLEVSRTPIRSALALLSAEGLVNYSVNRGYTVRPVTIRDIFDSIDVRATLEALACQQSVERGWSEEDLGRLEALVQQSGAIVEQGEWSESIERQWYEINRTFHRSIHHAAHNAVLRNTIRMTLIYPLLGDVARISPSVAAHVPHRLRQLPATVPEHIRESQLHHEKIVQAIRAGDGNEAGRLMSEHVLTTKTRLHAAATLR</sequence>
<reference evidence="5 6" key="1">
    <citation type="journal article" date="2021" name="Int. J. Syst. Evol. Microbiol.">
        <title>Steroidobacter gossypii sp. nov., isolated from soil of cotton cropping field.</title>
        <authorList>
            <person name="Huang R."/>
            <person name="Yang S."/>
            <person name="Zhen C."/>
            <person name="Liu W."/>
        </authorList>
    </citation>
    <scope>NUCLEOTIDE SEQUENCE [LARGE SCALE GENOMIC DNA]</scope>
    <source>
        <strain evidence="5 6">S1-65</strain>
    </source>
</reference>